<dbReference type="InterPro" id="IPR003661">
    <property type="entry name" value="HisK_dim/P_dom"/>
</dbReference>
<dbReference type="EC" id="2.7.13.3" evidence="2"/>
<dbReference type="Pfam" id="PF00512">
    <property type="entry name" value="HisKA"/>
    <property type="match status" value="1"/>
</dbReference>
<dbReference type="SMART" id="SM00387">
    <property type="entry name" value="HATPase_c"/>
    <property type="match status" value="1"/>
</dbReference>
<dbReference type="InterPro" id="IPR036097">
    <property type="entry name" value="HisK_dim/P_sf"/>
</dbReference>
<comment type="catalytic activity">
    <reaction evidence="1">
        <text>ATP + protein L-histidine = ADP + protein N-phospho-L-histidine.</text>
        <dbReference type="EC" id="2.7.13.3"/>
    </reaction>
</comment>
<sequence>MSQGVSLASPRAARMITVPTATLTVAPFSGKVKTPEMQQAFDLFNEMSRQLSDSYSVLESRVAELNQELTIVSEKRIQELAEKEKLAHRLESLINFLPGGVVVLDSSGRVSECNPVAVDYLGEPLQGELWRDVITRSFAPRQDDGHEVSLHDGRRISITTRSLGVDGQIILLTDQTETRRLQSELSRHERLSALGQMMSALAHQIRTPLSAAMLYAGHLCSGSLDETRKQQFSEKIYSRLNHIERQVQDMLLFVKGELPLNDVISVAELQDHLEEAMEVPLLTTGSVCEWRNDAREHFILCNRDALVGAVLNLVNNAIQAVEKNARLRIELSSITLGDQSAPQLLVRVVDNGPGMSESLLARVGEIFVTTKSQGTGLGLAVVHAVTRAHKGKFFLQSELGQGTCANVLLPIARFNSPVIQENAL</sequence>
<name>A0A928V3X7_9GAMM</name>
<dbReference type="SUPFAM" id="SSF55785">
    <property type="entry name" value="PYP-like sensor domain (PAS domain)"/>
    <property type="match status" value="1"/>
</dbReference>
<evidence type="ECO:0000313" key="6">
    <source>
        <dbReference type="EMBL" id="MBE8717393.1"/>
    </source>
</evidence>
<evidence type="ECO:0000256" key="1">
    <source>
        <dbReference type="ARBA" id="ARBA00000085"/>
    </source>
</evidence>
<keyword evidence="3" id="KW-0597">Phosphoprotein</keyword>
<dbReference type="Gene3D" id="3.30.450.20">
    <property type="entry name" value="PAS domain"/>
    <property type="match status" value="1"/>
</dbReference>
<organism evidence="6 7">
    <name type="scientific">Cellvibrio polysaccharolyticus</name>
    <dbReference type="NCBI Taxonomy" id="2082724"/>
    <lineage>
        <taxon>Bacteria</taxon>
        <taxon>Pseudomonadati</taxon>
        <taxon>Pseudomonadota</taxon>
        <taxon>Gammaproteobacteria</taxon>
        <taxon>Cellvibrionales</taxon>
        <taxon>Cellvibrionaceae</taxon>
        <taxon>Cellvibrio</taxon>
    </lineage>
</organism>
<evidence type="ECO:0000256" key="3">
    <source>
        <dbReference type="ARBA" id="ARBA00022553"/>
    </source>
</evidence>
<feature type="coiled-coil region" evidence="4">
    <location>
        <begin position="48"/>
        <end position="75"/>
    </location>
</feature>
<evidence type="ECO:0000256" key="2">
    <source>
        <dbReference type="ARBA" id="ARBA00012438"/>
    </source>
</evidence>
<dbReference type="SMART" id="SM00091">
    <property type="entry name" value="PAS"/>
    <property type="match status" value="1"/>
</dbReference>
<keyword evidence="4" id="KW-0175">Coiled coil</keyword>
<dbReference type="EMBL" id="PRDL01000001">
    <property type="protein sequence ID" value="MBE8717393.1"/>
    <property type="molecule type" value="Genomic_DNA"/>
</dbReference>
<feature type="domain" description="Histidine kinase" evidence="5">
    <location>
        <begin position="200"/>
        <end position="413"/>
    </location>
</feature>
<dbReference type="GO" id="GO:0000155">
    <property type="term" value="F:phosphorelay sensor kinase activity"/>
    <property type="evidence" value="ECO:0007669"/>
    <property type="project" value="InterPro"/>
</dbReference>
<protein>
    <recommendedName>
        <fullName evidence="2">histidine kinase</fullName>
        <ecNumber evidence="2">2.7.13.3</ecNumber>
    </recommendedName>
</protein>
<dbReference type="SUPFAM" id="SSF47384">
    <property type="entry name" value="Homodimeric domain of signal transducing histidine kinase"/>
    <property type="match status" value="1"/>
</dbReference>
<keyword evidence="7" id="KW-1185">Reference proteome</keyword>
<evidence type="ECO:0000256" key="4">
    <source>
        <dbReference type="SAM" id="Coils"/>
    </source>
</evidence>
<dbReference type="CDD" id="cd00130">
    <property type="entry name" value="PAS"/>
    <property type="match status" value="1"/>
</dbReference>
<dbReference type="RefSeq" id="WP_193909225.1">
    <property type="nucleotide sequence ID" value="NZ_PRDL01000001.1"/>
</dbReference>
<dbReference type="CDD" id="cd00082">
    <property type="entry name" value="HisKA"/>
    <property type="match status" value="1"/>
</dbReference>
<dbReference type="PROSITE" id="PS50109">
    <property type="entry name" value="HIS_KIN"/>
    <property type="match status" value="1"/>
</dbReference>
<proteinExistence type="predicted"/>
<evidence type="ECO:0000259" key="5">
    <source>
        <dbReference type="PROSITE" id="PS50109"/>
    </source>
</evidence>
<dbReference type="InterPro" id="IPR003594">
    <property type="entry name" value="HATPase_dom"/>
</dbReference>
<dbReference type="InterPro" id="IPR035965">
    <property type="entry name" value="PAS-like_dom_sf"/>
</dbReference>
<dbReference type="Pfam" id="PF02518">
    <property type="entry name" value="HATPase_c"/>
    <property type="match status" value="1"/>
</dbReference>
<dbReference type="InterPro" id="IPR000014">
    <property type="entry name" value="PAS"/>
</dbReference>
<comment type="caution">
    <text evidence="6">The sequence shown here is derived from an EMBL/GenBank/DDBJ whole genome shotgun (WGS) entry which is preliminary data.</text>
</comment>
<dbReference type="InterPro" id="IPR005467">
    <property type="entry name" value="His_kinase_dom"/>
</dbReference>
<dbReference type="AlphaFoldDB" id="A0A928V3X7"/>
<dbReference type="InterPro" id="IPR036890">
    <property type="entry name" value="HATPase_C_sf"/>
</dbReference>
<dbReference type="PANTHER" id="PTHR43065:SF29">
    <property type="entry name" value="SENSOR PROTEIN KINASE FLES"/>
    <property type="match status" value="1"/>
</dbReference>
<accession>A0A928V3X7</accession>
<dbReference type="Gene3D" id="1.10.287.130">
    <property type="match status" value="1"/>
</dbReference>
<dbReference type="PRINTS" id="PR00344">
    <property type="entry name" value="BCTRLSENSOR"/>
</dbReference>
<dbReference type="Pfam" id="PF13188">
    <property type="entry name" value="PAS_8"/>
    <property type="match status" value="1"/>
</dbReference>
<dbReference type="PANTHER" id="PTHR43065">
    <property type="entry name" value="SENSOR HISTIDINE KINASE"/>
    <property type="match status" value="1"/>
</dbReference>
<reference evidence="6" key="1">
    <citation type="submission" date="2018-07" db="EMBL/GenBank/DDBJ databases">
        <title>Genome assembly of strain Ka43.</title>
        <authorList>
            <person name="Kukolya J."/>
            <person name="Nagy I."/>
            <person name="Horvath B."/>
            <person name="Toth A."/>
        </authorList>
    </citation>
    <scope>NUCLEOTIDE SEQUENCE</scope>
    <source>
        <strain evidence="6">KB43</strain>
    </source>
</reference>
<dbReference type="SUPFAM" id="SSF55874">
    <property type="entry name" value="ATPase domain of HSP90 chaperone/DNA topoisomerase II/histidine kinase"/>
    <property type="match status" value="1"/>
</dbReference>
<gene>
    <name evidence="6" type="ORF">C4F51_09350</name>
</gene>
<evidence type="ECO:0000313" key="7">
    <source>
        <dbReference type="Proteomes" id="UP000652567"/>
    </source>
</evidence>
<dbReference type="Gene3D" id="3.30.565.10">
    <property type="entry name" value="Histidine kinase-like ATPase, C-terminal domain"/>
    <property type="match status" value="1"/>
</dbReference>
<dbReference type="SMART" id="SM00388">
    <property type="entry name" value="HisKA"/>
    <property type="match status" value="1"/>
</dbReference>
<dbReference type="Proteomes" id="UP000652567">
    <property type="component" value="Unassembled WGS sequence"/>
</dbReference>
<dbReference type="InterPro" id="IPR004358">
    <property type="entry name" value="Sig_transdc_His_kin-like_C"/>
</dbReference>